<feature type="binding site" evidence="8">
    <location>
        <position position="182"/>
    </location>
    <ligand>
        <name>S-adenosyl-L-methionine</name>
        <dbReference type="ChEBI" id="CHEBI:59789"/>
    </ligand>
</feature>
<evidence type="ECO:0000256" key="6">
    <source>
        <dbReference type="HAMAP-Rule" id="MF_00993"/>
    </source>
</evidence>
<feature type="binding site" evidence="6 7">
    <location>
        <position position="77"/>
    </location>
    <ligand>
        <name>[4Fe-4S] cluster</name>
        <dbReference type="ChEBI" id="CHEBI:49883"/>
        <note>4Fe-4S-S-AdoMet</note>
    </ligand>
</feature>
<keyword evidence="11" id="KW-1185">Reference proteome</keyword>
<evidence type="ECO:0000256" key="1">
    <source>
        <dbReference type="ARBA" id="ARBA00022485"/>
    </source>
</evidence>
<evidence type="ECO:0000256" key="2">
    <source>
        <dbReference type="ARBA" id="ARBA00022691"/>
    </source>
</evidence>
<evidence type="ECO:0000256" key="4">
    <source>
        <dbReference type="ARBA" id="ARBA00023004"/>
    </source>
</evidence>
<dbReference type="GO" id="GO:0051539">
    <property type="term" value="F:4 iron, 4 sulfur cluster binding"/>
    <property type="evidence" value="ECO:0007669"/>
    <property type="project" value="UniProtKB-KW"/>
</dbReference>
<comment type="pathway">
    <text evidence="6">Quinol/quinone metabolism; menaquinone biosynthesis.</text>
</comment>
<dbReference type="InterPro" id="IPR058240">
    <property type="entry name" value="rSAM_sf"/>
</dbReference>
<dbReference type="PROSITE" id="PS51918">
    <property type="entry name" value="RADICAL_SAM"/>
    <property type="match status" value="1"/>
</dbReference>
<keyword evidence="1 6" id="KW-0004">4Fe-4S</keyword>
<dbReference type="InterPro" id="IPR020050">
    <property type="entry name" value="FO_synthase_su2"/>
</dbReference>
<evidence type="ECO:0000256" key="5">
    <source>
        <dbReference type="ARBA" id="ARBA00023014"/>
    </source>
</evidence>
<dbReference type="GO" id="GO:0005506">
    <property type="term" value="F:iron ion binding"/>
    <property type="evidence" value="ECO:0007669"/>
    <property type="project" value="UniProtKB-UniRule"/>
</dbReference>
<keyword evidence="4 6" id="KW-0408">Iron</keyword>
<dbReference type="PATRIC" id="fig|1121405.3.peg.3369"/>
<name>S7TH59_DESML</name>
<evidence type="ECO:0000313" key="10">
    <source>
        <dbReference type="EMBL" id="EPR35945.1"/>
    </source>
</evidence>
<keyword evidence="6" id="KW-0808">Transferase</keyword>
<dbReference type="InterPro" id="IPR013785">
    <property type="entry name" value="Aldolase_TIM"/>
</dbReference>
<keyword evidence="5 6" id="KW-0411">Iron-sulfur</keyword>
<sequence>MEMSFCDPALAPILDKIEAGRRLDVEDGMALYASSDLVGVGRLADRVRQSRHGSRAYYVYNQHINYTNVCRNRCRFCAFARDAGEQGAYTYTAAEVRERLLSRIDEPIREVHIVGGVNPALPFDYYLDLLTTVREIRPHAVIKAFTAVEIDHLAGISGLGMAGTLAALEDAGLGMVPGGGAEVLNHRVWSALFPRKIDGERWLEVMADIHGAGLSANATLLYGHIETIEERVRHLVRLRELQDRTGGFSAFIPLAFHAENTRLSHLPATTGFDDLKTVAVARLMLDNIDHIKAYWVMIGEKLAQVALSFGADDLDGTIVEEKITHMAGAASPKGLAREEMERLITGAGFTPVERDSFYRPVAAEAGGAP</sequence>
<keyword evidence="6" id="KW-0474">Menaquinone biosynthesis</keyword>
<dbReference type="eggNOG" id="COG1060">
    <property type="taxonomic scope" value="Bacteria"/>
</dbReference>
<keyword evidence="2 6" id="KW-0949">S-adenosyl-L-methionine</keyword>
<dbReference type="Pfam" id="PF04055">
    <property type="entry name" value="Radical_SAM"/>
    <property type="match status" value="1"/>
</dbReference>
<dbReference type="InterPro" id="IPR006638">
    <property type="entry name" value="Elp3/MiaA/NifB-like_rSAM"/>
</dbReference>
<feature type="binding site" evidence="6 7">
    <location>
        <position position="74"/>
    </location>
    <ligand>
        <name>[4Fe-4S] cluster</name>
        <dbReference type="ChEBI" id="CHEBI:49883"/>
        <note>4Fe-4S-S-AdoMet</note>
    </ligand>
</feature>
<evidence type="ECO:0000256" key="8">
    <source>
        <dbReference type="PIRSR" id="PIRSR004762-2"/>
    </source>
</evidence>
<dbReference type="InterPro" id="IPR034405">
    <property type="entry name" value="F420"/>
</dbReference>
<feature type="domain" description="Radical SAM core" evidence="9">
    <location>
        <begin position="56"/>
        <end position="289"/>
    </location>
</feature>
<dbReference type="SFLD" id="SFLDG01064">
    <property type="entry name" value="F420__menaquinone_cofactor_bio"/>
    <property type="match status" value="1"/>
</dbReference>
<dbReference type="EC" id="2.5.1.120" evidence="6"/>
<dbReference type="SFLD" id="SFLDF00343">
    <property type="entry name" value="aminofutalosine_synthase_(mqnE"/>
    <property type="match status" value="1"/>
</dbReference>
<protein>
    <recommendedName>
        <fullName evidence="6">Aminodeoxyfutalosine synthase</fullName>
        <shortName evidence="6">AFL synthase</shortName>
        <shortName evidence="6">Aminofutalosine synthase</shortName>
        <ecNumber evidence="6">2.5.1.120</ecNumber>
    </recommendedName>
    <alternativeName>
        <fullName evidence="6">Menaquinone biosynthetic enzyme MqnE</fullName>
    </alternativeName>
</protein>
<dbReference type="PIRSF" id="PIRSF004762">
    <property type="entry name" value="CHP00423"/>
    <property type="match status" value="1"/>
</dbReference>
<dbReference type="GO" id="GO:0102573">
    <property type="term" value="F:aminodeoxyfutalosine synthase activity"/>
    <property type="evidence" value="ECO:0007669"/>
    <property type="project" value="UniProtKB-EC"/>
</dbReference>
<accession>S7TH59</accession>
<feature type="binding site" evidence="6 7">
    <location>
        <position position="70"/>
    </location>
    <ligand>
        <name>[4Fe-4S] cluster</name>
        <dbReference type="ChEBI" id="CHEBI:49883"/>
        <note>4Fe-4S-S-AdoMet</note>
    </ligand>
</feature>
<dbReference type="AlphaFoldDB" id="S7TH59"/>
<dbReference type="NCBIfam" id="TIGR00423">
    <property type="entry name" value="CofH family radical SAM protein"/>
    <property type="match status" value="1"/>
</dbReference>
<dbReference type="SFLD" id="SFLDG01389">
    <property type="entry name" value="menaquinone_synthsis_involved"/>
    <property type="match status" value="1"/>
</dbReference>
<evidence type="ECO:0000259" key="9">
    <source>
        <dbReference type="PROSITE" id="PS51918"/>
    </source>
</evidence>
<dbReference type="EMBL" id="ATHJ01000105">
    <property type="protein sequence ID" value="EPR35945.1"/>
    <property type="molecule type" value="Genomic_DNA"/>
</dbReference>
<evidence type="ECO:0000313" key="11">
    <source>
        <dbReference type="Proteomes" id="UP000014977"/>
    </source>
</evidence>
<comment type="similarity">
    <text evidence="6">Belongs to the radical SAM superfamily. MqnE family.</text>
</comment>
<dbReference type="NCBIfam" id="TIGR03700">
    <property type="entry name" value="mena_SCO4494"/>
    <property type="match status" value="1"/>
</dbReference>
<dbReference type="PANTHER" id="PTHR43076:SF7">
    <property type="entry name" value="AMINODEOXYFUTALOSINE SYNTHASE"/>
    <property type="match status" value="1"/>
</dbReference>
<dbReference type="OrthoDB" id="9802027at2"/>
<dbReference type="UniPathway" id="UPA00079"/>
<dbReference type="RefSeq" id="WP_020877761.1">
    <property type="nucleotide sequence ID" value="NZ_ATHJ01000105.1"/>
</dbReference>
<dbReference type="STRING" id="897.B2D07_15900"/>
<dbReference type="Gene3D" id="3.20.20.70">
    <property type="entry name" value="Aldolase class I"/>
    <property type="match status" value="1"/>
</dbReference>
<gene>
    <name evidence="6" type="primary">mqnE</name>
    <name evidence="10" type="ORF">dsmv_0650</name>
</gene>
<dbReference type="GO" id="GO:0044689">
    <property type="term" value="F:7,8-didemethyl-8-hydroxy-5-deazariboflavin synthase activity"/>
    <property type="evidence" value="ECO:0007669"/>
    <property type="project" value="TreeGrafter"/>
</dbReference>
<proteinExistence type="inferred from homology"/>
<comment type="caution">
    <text evidence="10">The sequence shown here is derived from an EMBL/GenBank/DDBJ whole genome shotgun (WGS) entry which is preliminary data.</text>
</comment>
<evidence type="ECO:0000256" key="3">
    <source>
        <dbReference type="ARBA" id="ARBA00022723"/>
    </source>
</evidence>
<keyword evidence="3 6" id="KW-0479">Metal-binding</keyword>
<dbReference type="HAMAP" id="MF_00993">
    <property type="entry name" value="MqnE"/>
    <property type="match status" value="1"/>
</dbReference>
<dbReference type="SUPFAM" id="SSF102114">
    <property type="entry name" value="Radical SAM enzymes"/>
    <property type="match status" value="1"/>
</dbReference>
<dbReference type="Proteomes" id="UP000014977">
    <property type="component" value="Unassembled WGS sequence"/>
</dbReference>
<dbReference type="InterPro" id="IPR022432">
    <property type="entry name" value="MqnE"/>
</dbReference>
<dbReference type="PANTHER" id="PTHR43076">
    <property type="entry name" value="FO SYNTHASE (COFH)"/>
    <property type="match status" value="1"/>
</dbReference>
<comment type="function">
    <text evidence="6">Radical SAM enzyme that catalyzes the addition of the adenosyl radical to the double bond of 3-[(1-carboxyvinyl)oxy]benzoate, leading to aminodeoxyfutalosine (AFL), a key intermediate in the formation of menaquinone (MK, vitamin K2) from chorismate.</text>
</comment>
<dbReference type="SFLD" id="SFLDS00029">
    <property type="entry name" value="Radical_SAM"/>
    <property type="match status" value="1"/>
</dbReference>
<dbReference type="Pfam" id="PF19288">
    <property type="entry name" value="CofH_C"/>
    <property type="match status" value="1"/>
</dbReference>
<dbReference type="InterPro" id="IPR045567">
    <property type="entry name" value="CofH/MnqC-like_C"/>
</dbReference>
<comment type="cofactor">
    <cofactor evidence="6 7">
        <name>[4Fe-4S] cluster</name>
        <dbReference type="ChEBI" id="CHEBI:49883"/>
    </cofactor>
    <text evidence="6 7">Binds 1 [4Fe-4S] cluster. The cluster is coordinated with 3 cysteines and an exchangeable S-adenosyl-L-methionine.</text>
</comment>
<dbReference type="GO" id="GO:0009234">
    <property type="term" value="P:menaquinone biosynthetic process"/>
    <property type="evidence" value="ECO:0007669"/>
    <property type="project" value="UniProtKB-UniRule"/>
</dbReference>
<dbReference type="SFLD" id="SFLDF00342">
    <property type="entry name" value="cyclic_dehypoxanthine_futalosi"/>
    <property type="match status" value="1"/>
</dbReference>
<reference evidence="10 11" key="1">
    <citation type="journal article" date="2013" name="Genome Announc.">
        <title>Draft genome sequences for three mercury-methylating, sulfate-reducing bacteria.</title>
        <authorList>
            <person name="Brown S.D."/>
            <person name="Hurt R.A.Jr."/>
            <person name="Gilmour C.C."/>
            <person name="Elias D.A."/>
        </authorList>
    </citation>
    <scope>NUCLEOTIDE SEQUENCE [LARGE SCALE GENOMIC DNA]</scope>
    <source>
        <strain evidence="10 11">DSM 2059</strain>
    </source>
</reference>
<comment type="catalytic activity">
    <reaction evidence="6">
        <text>3-[(1-carboxyvinyl)-oxy]benzoate + S-adenosyl-L-methionine + H2O = 6-amino-6-deoxyfutalosine + hydrogencarbonate + L-methionine + H(+)</text>
        <dbReference type="Rhea" id="RHEA:33075"/>
        <dbReference type="ChEBI" id="CHEBI:15377"/>
        <dbReference type="ChEBI" id="CHEBI:15378"/>
        <dbReference type="ChEBI" id="CHEBI:17544"/>
        <dbReference type="ChEBI" id="CHEBI:57844"/>
        <dbReference type="ChEBI" id="CHEBI:59789"/>
        <dbReference type="ChEBI" id="CHEBI:64286"/>
        <dbReference type="ChEBI" id="CHEBI:76981"/>
        <dbReference type="EC" id="2.5.1.120"/>
    </reaction>
</comment>
<organism evidence="10 11">
    <name type="scientific">Desulfococcus multivorans DSM 2059</name>
    <dbReference type="NCBI Taxonomy" id="1121405"/>
    <lineage>
        <taxon>Bacteria</taxon>
        <taxon>Pseudomonadati</taxon>
        <taxon>Thermodesulfobacteriota</taxon>
        <taxon>Desulfobacteria</taxon>
        <taxon>Desulfobacterales</taxon>
        <taxon>Desulfococcaceae</taxon>
        <taxon>Desulfococcus</taxon>
    </lineage>
</organism>
<feature type="binding site" evidence="8">
    <location>
        <position position="76"/>
    </location>
    <ligand>
        <name>S-adenosyl-L-methionine</name>
        <dbReference type="ChEBI" id="CHEBI:59789"/>
    </ligand>
</feature>
<dbReference type="CDD" id="cd01335">
    <property type="entry name" value="Radical_SAM"/>
    <property type="match status" value="1"/>
</dbReference>
<evidence type="ECO:0000256" key="7">
    <source>
        <dbReference type="PIRSR" id="PIRSR004762-1"/>
    </source>
</evidence>
<dbReference type="InterPro" id="IPR007197">
    <property type="entry name" value="rSAM"/>
</dbReference>
<dbReference type="SMART" id="SM00729">
    <property type="entry name" value="Elp3"/>
    <property type="match status" value="1"/>
</dbReference>